<accession>A0ACA9L1N0</accession>
<evidence type="ECO:0000313" key="1">
    <source>
        <dbReference type="EMBL" id="CAG8503648.1"/>
    </source>
</evidence>
<dbReference type="EMBL" id="CAJVQC010001980">
    <property type="protein sequence ID" value="CAG8503648.1"/>
    <property type="molecule type" value="Genomic_DNA"/>
</dbReference>
<reference evidence="1" key="1">
    <citation type="submission" date="2021-06" db="EMBL/GenBank/DDBJ databases">
        <authorList>
            <person name="Kallberg Y."/>
            <person name="Tangrot J."/>
            <person name="Rosling A."/>
        </authorList>
    </citation>
    <scope>NUCLEOTIDE SEQUENCE</scope>
    <source>
        <strain evidence="1">MA461A</strain>
    </source>
</reference>
<name>A0ACA9L1N0_9GLOM</name>
<gene>
    <name evidence="1" type="ORF">RPERSI_LOCUS1937</name>
</gene>
<protein>
    <submittedName>
        <fullName evidence="1">30107_t:CDS:1</fullName>
    </submittedName>
</protein>
<sequence>ISASDNELITLEIIHRYVEILDRYFGNAYYVLDELIIAGEMQESSKKAVLRVVNQQDSLEEGENGEKGWPEKS</sequence>
<organism evidence="1 2">
    <name type="scientific">Racocetra persica</name>
    <dbReference type="NCBI Taxonomy" id="160502"/>
    <lineage>
        <taxon>Eukaryota</taxon>
        <taxon>Fungi</taxon>
        <taxon>Fungi incertae sedis</taxon>
        <taxon>Mucoromycota</taxon>
        <taxon>Glomeromycotina</taxon>
        <taxon>Glomeromycetes</taxon>
        <taxon>Diversisporales</taxon>
        <taxon>Gigasporaceae</taxon>
        <taxon>Racocetra</taxon>
    </lineage>
</organism>
<comment type="caution">
    <text evidence="1">The sequence shown here is derived from an EMBL/GenBank/DDBJ whole genome shotgun (WGS) entry which is preliminary data.</text>
</comment>
<keyword evidence="2" id="KW-1185">Reference proteome</keyword>
<proteinExistence type="predicted"/>
<evidence type="ECO:0000313" key="2">
    <source>
        <dbReference type="Proteomes" id="UP000789920"/>
    </source>
</evidence>
<feature type="non-terminal residue" evidence="1">
    <location>
        <position position="1"/>
    </location>
</feature>
<dbReference type="Proteomes" id="UP000789920">
    <property type="component" value="Unassembled WGS sequence"/>
</dbReference>